<dbReference type="InterPro" id="IPR013320">
    <property type="entry name" value="ConA-like_dom_sf"/>
</dbReference>
<reference evidence="2" key="1">
    <citation type="journal article" date="2019" name="Int. J. Syst. Evol. Microbiol.">
        <title>The Global Catalogue of Microorganisms (GCM) 10K type strain sequencing project: providing services to taxonomists for standard genome sequencing and annotation.</title>
        <authorList>
            <consortium name="The Broad Institute Genomics Platform"/>
            <consortium name="The Broad Institute Genome Sequencing Center for Infectious Disease"/>
            <person name="Wu L."/>
            <person name="Ma J."/>
        </authorList>
    </citation>
    <scope>NUCLEOTIDE SEQUENCE [LARGE SCALE GENOMIC DNA]</scope>
    <source>
        <strain evidence="2">JCM 13501</strain>
    </source>
</reference>
<evidence type="ECO:0000313" key="2">
    <source>
        <dbReference type="Proteomes" id="UP000616499"/>
    </source>
</evidence>
<dbReference type="PANTHER" id="PTHR35332">
    <property type="entry name" value="REGULATION OF ENOLASE PROTEIN 1"/>
    <property type="match status" value="1"/>
</dbReference>
<gene>
    <name evidence="1" type="ORF">GCM10009425_32210</name>
</gene>
<dbReference type="RefSeq" id="WP_188867147.1">
    <property type="nucleotide sequence ID" value="NZ_BMNW01000007.1"/>
</dbReference>
<dbReference type="Pfam" id="PF07081">
    <property type="entry name" value="DUF1349"/>
    <property type="match status" value="1"/>
</dbReference>
<dbReference type="EMBL" id="BMNW01000007">
    <property type="protein sequence ID" value="GGM18915.1"/>
    <property type="molecule type" value="Genomic_DNA"/>
</dbReference>
<evidence type="ECO:0000313" key="1">
    <source>
        <dbReference type="EMBL" id="GGM18915.1"/>
    </source>
</evidence>
<name>A0ABQ2GYR5_9PSED</name>
<protein>
    <submittedName>
        <fullName evidence="1">Regulation of enolase 1</fullName>
    </submittedName>
</protein>
<dbReference type="PANTHER" id="PTHR35332:SF2">
    <property type="entry name" value="REGULATION OF ENOLASE PROTEIN 1"/>
    <property type="match status" value="1"/>
</dbReference>
<comment type="caution">
    <text evidence="1">The sequence shown here is derived from an EMBL/GenBank/DDBJ whole genome shotgun (WGS) entry which is preliminary data.</text>
</comment>
<sequence>MWNRCEWLNEPGQWTLENDRLCVMTDAHTDFWRETYYGFIRDTGHWFHVNAGAEFTATVKVEGRFSELYDQAGLMIRLDDTTWCKAGLEVSDGQRLIGSVLTHGQSDWAVGSLPGEPDTFWLRATLKDNALRIQYSLDAQRWPLLRLASFPSSSAVEVGPFCCTPERAGLEVTFSCFTVEPALGKPLHDLT</sequence>
<organism evidence="1 2">
    <name type="scientific">Pseudomonas asuensis</name>
    <dbReference type="NCBI Taxonomy" id="1825787"/>
    <lineage>
        <taxon>Bacteria</taxon>
        <taxon>Pseudomonadati</taxon>
        <taxon>Pseudomonadota</taxon>
        <taxon>Gammaproteobacteria</taxon>
        <taxon>Pseudomonadales</taxon>
        <taxon>Pseudomonadaceae</taxon>
        <taxon>Pseudomonas</taxon>
    </lineage>
</organism>
<dbReference type="Proteomes" id="UP000616499">
    <property type="component" value="Unassembled WGS sequence"/>
</dbReference>
<dbReference type="PIRSF" id="PIRSF022704">
    <property type="entry name" value="UCP022704"/>
    <property type="match status" value="1"/>
</dbReference>
<dbReference type="InterPro" id="IPR015987">
    <property type="entry name" value="UCP022704"/>
</dbReference>
<accession>A0ABQ2GYR5</accession>
<dbReference type="SUPFAM" id="SSF49899">
    <property type="entry name" value="Concanavalin A-like lectins/glucanases"/>
    <property type="match status" value="1"/>
</dbReference>
<dbReference type="Gene3D" id="2.60.120.200">
    <property type="match status" value="1"/>
</dbReference>
<keyword evidence="2" id="KW-1185">Reference proteome</keyword>
<dbReference type="InterPro" id="IPR009784">
    <property type="entry name" value="DUF1349"/>
</dbReference>
<proteinExistence type="predicted"/>